<name>A0A9P6MIA9_9FUNG</name>
<dbReference type="AlphaFoldDB" id="A0A9P6MIA9"/>
<evidence type="ECO:0008006" key="3">
    <source>
        <dbReference type="Google" id="ProtNLM"/>
    </source>
</evidence>
<dbReference type="EMBL" id="JAAAHW010000468">
    <property type="protein sequence ID" value="KAG0002123.1"/>
    <property type="molecule type" value="Genomic_DNA"/>
</dbReference>
<dbReference type="Proteomes" id="UP000749646">
    <property type="component" value="Unassembled WGS sequence"/>
</dbReference>
<evidence type="ECO:0000313" key="1">
    <source>
        <dbReference type="EMBL" id="KAG0002123.1"/>
    </source>
</evidence>
<proteinExistence type="predicted"/>
<organism evidence="1 2">
    <name type="scientific">Modicella reniformis</name>
    <dbReference type="NCBI Taxonomy" id="1440133"/>
    <lineage>
        <taxon>Eukaryota</taxon>
        <taxon>Fungi</taxon>
        <taxon>Fungi incertae sedis</taxon>
        <taxon>Mucoromycota</taxon>
        <taxon>Mortierellomycotina</taxon>
        <taxon>Mortierellomycetes</taxon>
        <taxon>Mortierellales</taxon>
        <taxon>Mortierellaceae</taxon>
        <taxon>Modicella</taxon>
    </lineage>
</organism>
<feature type="non-terminal residue" evidence="1">
    <location>
        <position position="99"/>
    </location>
</feature>
<evidence type="ECO:0000313" key="2">
    <source>
        <dbReference type="Proteomes" id="UP000749646"/>
    </source>
</evidence>
<keyword evidence="2" id="KW-1185">Reference proteome</keyword>
<comment type="caution">
    <text evidence="1">The sequence shown here is derived from an EMBL/GenBank/DDBJ whole genome shotgun (WGS) entry which is preliminary data.</text>
</comment>
<protein>
    <recommendedName>
        <fullName evidence="3">Reverse transcriptase domain-containing protein</fullName>
    </recommendedName>
</protein>
<sequence length="99" mass="11591">MEGFLEYCRRNKVLGAGILFDQEKAYDRVRPDYLRAVMEHMDLPDRLIDSIFTHYFGTNIHLNINGYLAQSFVQRRGQRQGDLLFNTFTDISDSEEAEP</sequence>
<gene>
    <name evidence="1" type="ORF">BGZ65_002913</name>
</gene>
<accession>A0A9P6MIA9</accession>
<dbReference type="OrthoDB" id="2282358at2759"/>
<reference evidence="1" key="1">
    <citation type="journal article" date="2020" name="Fungal Divers.">
        <title>Resolving the Mortierellaceae phylogeny through synthesis of multi-gene phylogenetics and phylogenomics.</title>
        <authorList>
            <person name="Vandepol N."/>
            <person name="Liber J."/>
            <person name="Desiro A."/>
            <person name="Na H."/>
            <person name="Kennedy M."/>
            <person name="Barry K."/>
            <person name="Grigoriev I.V."/>
            <person name="Miller A.N."/>
            <person name="O'Donnell K."/>
            <person name="Stajich J.E."/>
            <person name="Bonito G."/>
        </authorList>
    </citation>
    <scope>NUCLEOTIDE SEQUENCE</scope>
    <source>
        <strain evidence="1">MES-2147</strain>
    </source>
</reference>